<gene>
    <name evidence="6" type="ORF">QBZ16_005285</name>
</gene>
<keyword evidence="4" id="KW-0472">Membrane</keyword>
<comment type="caution">
    <text evidence="6">The sequence shown here is derived from an EMBL/GenBank/DDBJ whole genome shotgun (WGS) entry which is preliminary data.</text>
</comment>
<protein>
    <recommendedName>
        <fullName evidence="5">Protein kinase domain-containing protein</fullName>
    </recommendedName>
</protein>
<evidence type="ECO:0000259" key="5">
    <source>
        <dbReference type="PROSITE" id="PS50011"/>
    </source>
</evidence>
<dbReference type="Gene3D" id="1.10.510.10">
    <property type="entry name" value="Transferase(Phosphotransferase) domain 1"/>
    <property type="match status" value="1"/>
</dbReference>
<organism evidence="6 7">
    <name type="scientific">Prototheca wickerhamii</name>
    <dbReference type="NCBI Taxonomy" id="3111"/>
    <lineage>
        <taxon>Eukaryota</taxon>
        <taxon>Viridiplantae</taxon>
        <taxon>Chlorophyta</taxon>
        <taxon>core chlorophytes</taxon>
        <taxon>Trebouxiophyceae</taxon>
        <taxon>Chlorellales</taxon>
        <taxon>Chlorellaceae</taxon>
        <taxon>Prototheca</taxon>
    </lineage>
</organism>
<keyword evidence="1" id="KW-0547">Nucleotide-binding</keyword>
<dbReference type="InterPro" id="IPR000719">
    <property type="entry name" value="Prot_kinase_dom"/>
</dbReference>
<dbReference type="PANTHER" id="PTHR24346:SF92">
    <property type="entry name" value="SNF1-RELATED PROTEIN KINASE 2.6"/>
    <property type="match status" value="1"/>
</dbReference>
<evidence type="ECO:0000313" key="7">
    <source>
        <dbReference type="Proteomes" id="UP001255856"/>
    </source>
</evidence>
<dbReference type="Pfam" id="PF00069">
    <property type="entry name" value="Pkinase"/>
    <property type="match status" value="1"/>
</dbReference>
<dbReference type="PANTHER" id="PTHR24346">
    <property type="entry name" value="MAP/MICROTUBULE AFFINITY-REGULATING KINASE"/>
    <property type="match status" value="1"/>
</dbReference>
<dbReference type="GO" id="GO:0005737">
    <property type="term" value="C:cytoplasm"/>
    <property type="evidence" value="ECO:0007669"/>
    <property type="project" value="TreeGrafter"/>
</dbReference>
<dbReference type="InterPro" id="IPR011009">
    <property type="entry name" value="Kinase-like_dom_sf"/>
</dbReference>
<dbReference type="EMBL" id="JASFZW010000009">
    <property type="protein sequence ID" value="KAK2076525.1"/>
    <property type="molecule type" value="Genomic_DNA"/>
</dbReference>
<accession>A0AAD9IFZ9</accession>
<dbReference type="Proteomes" id="UP001255856">
    <property type="component" value="Unassembled WGS sequence"/>
</dbReference>
<feature type="domain" description="Protein kinase" evidence="5">
    <location>
        <begin position="33"/>
        <end position="283"/>
    </location>
</feature>
<keyword evidence="7" id="KW-1185">Reference proteome</keyword>
<dbReference type="GO" id="GO:0005524">
    <property type="term" value="F:ATP binding"/>
    <property type="evidence" value="ECO:0007669"/>
    <property type="project" value="UniProtKB-KW"/>
</dbReference>
<evidence type="ECO:0000313" key="6">
    <source>
        <dbReference type="EMBL" id="KAK2076525.1"/>
    </source>
</evidence>
<evidence type="ECO:0000256" key="1">
    <source>
        <dbReference type="ARBA" id="ARBA00022741"/>
    </source>
</evidence>
<sequence>MEDAAKTVPASHAGCQRGTPEPQDALLAHVPHYIPTGQLGRGSFGVVLRALDTRVEPQGEEIRNYKTYVKREIIHQSLLRHPSIIRLREVFLTPTHLGVVMECANGGDLHSYISRRAERRLSEGEARWFFQQIVVGLDYCHSRGVANRDLKLENLLLDSLDSPQPVLKMCDFGYSKHELNSVPKTSVGTMCYMAPEVYLGYTSYDAKVADIWSLGIILFAMLFGAFPFKGRDRRYIQAVLLGQYAIPPNIPVSQEVMHLLSIMLVPEPTCRCNLATTAPVPRFLRDLPEGVFEMNPKLLSQHVQLADAHYMVDKVVEVAQMVGSADEAALSVQL</sequence>
<name>A0AAD9IFZ9_PROWI</name>
<dbReference type="SMART" id="SM00220">
    <property type="entry name" value="S_TKc"/>
    <property type="match status" value="1"/>
</dbReference>
<dbReference type="GO" id="GO:0004674">
    <property type="term" value="F:protein serine/threonine kinase activity"/>
    <property type="evidence" value="ECO:0007669"/>
    <property type="project" value="TreeGrafter"/>
</dbReference>
<dbReference type="AlphaFoldDB" id="A0AAD9IFZ9"/>
<keyword evidence="4" id="KW-0812">Transmembrane</keyword>
<evidence type="ECO:0000256" key="2">
    <source>
        <dbReference type="ARBA" id="ARBA00022840"/>
    </source>
</evidence>
<feature type="transmembrane region" description="Helical" evidence="4">
    <location>
        <begin position="211"/>
        <end position="228"/>
    </location>
</feature>
<keyword evidence="4" id="KW-1133">Transmembrane helix</keyword>
<evidence type="ECO:0000256" key="4">
    <source>
        <dbReference type="SAM" id="Phobius"/>
    </source>
</evidence>
<reference evidence="6" key="1">
    <citation type="submission" date="2021-01" db="EMBL/GenBank/DDBJ databases">
        <authorList>
            <person name="Eckstrom K.M.E."/>
        </authorList>
    </citation>
    <scope>NUCLEOTIDE SEQUENCE</scope>
    <source>
        <strain evidence="6">UVCC 0001</strain>
    </source>
</reference>
<dbReference type="SUPFAM" id="SSF56112">
    <property type="entry name" value="Protein kinase-like (PK-like)"/>
    <property type="match status" value="1"/>
</dbReference>
<feature type="region of interest" description="Disordered" evidence="3">
    <location>
        <begin position="1"/>
        <end position="22"/>
    </location>
</feature>
<evidence type="ECO:0000256" key="3">
    <source>
        <dbReference type="SAM" id="MobiDB-lite"/>
    </source>
</evidence>
<dbReference type="GO" id="GO:0035556">
    <property type="term" value="P:intracellular signal transduction"/>
    <property type="evidence" value="ECO:0007669"/>
    <property type="project" value="TreeGrafter"/>
</dbReference>
<dbReference type="PROSITE" id="PS50011">
    <property type="entry name" value="PROTEIN_KINASE_DOM"/>
    <property type="match status" value="1"/>
</dbReference>
<proteinExistence type="predicted"/>
<keyword evidence="2" id="KW-0067">ATP-binding</keyword>